<feature type="transmembrane region" description="Helical" evidence="8">
    <location>
        <begin position="58"/>
        <end position="88"/>
    </location>
</feature>
<dbReference type="Pfam" id="PF04093">
    <property type="entry name" value="MreD"/>
    <property type="match status" value="1"/>
</dbReference>
<dbReference type="InterPro" id="IPR007227">
    <property type="entry name" value="Cell_shape_determining_MreD"/>
</dbReference>
<comment type="similarity">
    <text evidence="2">Belongs to the MreD family.</text>
</comment>
<feature type="transmembrane region" description="Helical" evidence="8">
    <location>
        <begin position="139"/>
        <end position="158"/>
    </location>
</feature>
<reference evidence="10 11" key="1">
    <citation type="submission" date="2017-01" db="EMBL/GenBank/DDBJ databases">
        <title>Draft genome sequence of Bacillus oleronius.</title>
        <authorList>
            <person name="Allam M."/>
        </authorList>
    </citation>
    <scope>NUCLEOTIDE SEQUENCE [LARGE SCALE GENOMIC DNA]</scope>
    <source>
        <strain evidence="10 11">DSM 9356</strain>
    </source>
</reference>
<dbReference type="NCBIfam" id="TIGR03426">
    <property type="entry name" value="shape_MreD"/>
    <property type="match status" value="1"/>
</dbReference>
<dbReference type="GO" id="GO:0008360">
    <property type="term" value="P:regulation of cell shape"/>
    <property type="evidence" value="ECO:0007669"/>
    <property type="project" value="UniProtKB-KW"/>
</dbReference>
<keyword evidence="5" id="KW-0133">Cell shape</keyword>
<keyword evidence="7 8" id="KW-0472">Membrane</keyword>
<dbReference type="RefSeq" id="WP_058002036.1">
    <property type="nucleotide sequence ID" value="NZ_CP197209.1"/>
</dbReference>
<evidence type="ECO:0000256" key="6">
    <source>
        <dbReference type="ARBA" id="ARBA00022989"/>
    </source>
</evidence>
<keyword evidence="11" id="KW-1185">Reference proteome</keyword>
<dbReference type="EMBL" id="JAROYP010000002">
    <property type="protein sequence ID" value="MDH5160281.1"/>
    <property type="molecule type" value="Genomic_DNA"/>
</dbReference>
<dbReference type="Proteomes" id="UP001159179">
    <property type="component" value="Unassembled WGS sequence"/>
</dbReference>
<name>A0A8E2ICL0_9BACI</name>
<comment type="caution">
    <text evidence="10">The sequence shown here is derived from an EMBL/GenBank/DDBJ whole genome shotgun (WGS) entry which is preliminary data.</text>
</comment>
<evidence type="ECO:0000256" key="4">
    <source>
        <dbReference type="ARBA" id="ARBA00022692"/>
    </source>
</evidence>
<organism evidence="10 11">
    <name type="scientific">Heyndrickxia oleronia</name>
    <dbReference type="NCBI Taxonomy" id="38875"/>
    <lineage>
        <taxon>Bacteria</taxon>
        <taxon>Bacillati</taxon>
        <taxon>Bacillota</taxon>
        <taxon>Bacilli</taxon>
        <taxon>Bacillales</taxon>
        <taxon>Bacillaceae</taxon>
        <taxon>Heyndrickxia</taxon>
    </lineage>
</organism>
<reference evidence="9" key="2">
    <citation type="submission" date="2023-03" db="EMBL/GenBank/DDBJ databases">
        <title>Bacterial isolates from washroom surfaces on a university campus.</title>
        <authorList>
            <person name="Holman D.B."/>
            <person name="Gzyl K.E."/>
            <person name="Taheri A.E."/>
        </authorList>
    </citation>
    <scope>NUCLEOTIDE SEQUENCE</scope>
    <source>
        <strain evidence="9">RD03</strain>
    </source>
</reference>
<dbReference type="EMBL" id="MTLA01000073">
    <property type="protein sequence ID" value="OOP68953.1"/>
    <property type="molecule type" value="Genomic_DNA"/>
</dbReference>
<evidence type="ECO:0000256" key="8">
    <source>
        <dbReference type="SAM" id="Phobius"/>
    </source>
</evidence>
<sequence length="172" mass="19969">MKRIILPLILSICFISESLFVQFVPRDPFGSRMIIVPHFLLVVLLLMGIYYVRNRAIVFAFIFGLIFDVFHTGILGVYLFLFPLSIYIASKMMKILQTNIFIAGLVTILNVAIVEFLVYELNILIEHVSMSMMTFLNIRLLPTLVVNLIFFVIFSYPLKKLMERRKKQVIAE</sequence>
<feature type="transmembrane region" description="Helical" evidence="8">
    <location>
        <begin position="100"/>
        <end position="119"/>
    </location>
</feature>
<evidence type="ECO:0000313" key="10">
    <source>
        <dbReference type="EMBL" id="OOP68953.1"/>
    </source>
</evidence>
<evidence type="ECO:0000256" key="3">
    <source>
        <dbReference type="ARBA" id="ARBA00022475"/>
    </source>
</evidence>
<accession>A0A8E2ICL0</accession>
<evidence type="ECO:0000256" key="7">
    <source>
        <dbReference type="ARBA" id="ARBA00023136"/>
    </source>
</evidence>
<dbReference type="Proteomes" id="UP000189761">
    <property type="component" value="Unassembled WGS sequence"/>
</dbReference>
<dbReference type="AlphaFoldDB" id="A0A8E2ICL0"/>
<evidence type="ECO:0000313" key="9">
    <source>
        <dbReference type="EMBL" id="MDH5160281.1"/>
    </source>
</evidence>
<dbReference type="GO" id="GO:0005886">
    <property type="term" value="C:plasma membrane"/>
    <property type="evidence" value="ECO:0007669"/>
    <property type="project" value="UniProtKB-SubCell"/>
</dbReference>
<protein>
    <submittedName>
        <fullName evidence="10">Rod shape-determining protein MreD</fullName>
    </submittedName>
</protein>
<evidence type="ECO:0000256" key="1">
    <source>
        <dbReference type="ARBA" id="ARBA00004651"/>
    </source>
</evidence>
<gene>
    <name evidence="9" type="primary">mreD</name>
    <name evidence="10" type="ORF">BWZ43_07740</name>
    <name evidence="9" type="ORF">P5X88_04980</name>
</gene>
<keyword evidence="3" id="KW-1003">Cell membrane</keyword>
<keyword evidence="4 8" id="KW-0812">Transmembrane</keyword>
<feature type="transmembrane region" description="Helical" evidence="8">
    <location>
        <begin position="6"/>
        <end position="24"/>
    </location>
</feature>
<feature type="transmembrane region" description="Helical" evidence="8">
    <location>
        <begin position="33"/>
        <end position="52"/>
    </location>
</feature>
<keyword evidence="6 8" id="KW-1133">Transmembrane helix</keyword>
<evidence type="ECO:0000256" key="2">
    <source>
        <dbReference type="ARBA" id="ARBA00007776"/>
    </source>
</evidence>
<comment type="subcellular location">
    <subcellularLocation>
        <location evidence="1">Cell membrane</location>
        <topology evidence="1">Multi-pass membrane protein</topology>
    </subcellularLocation>
</comment>
<proteinExistence type="inferred from homology"/>
<evidence type="ECO:0000313" key="11">
    <source>
        <dbReference type="Proteomes" id="UP000189761"/>
    </source>
</evidence>
<evidence type="ECO:0000256" key="5">
    <source>
        <dbReference type="ARBA" id="ARBA00022960"/>
    </source>
</evidence>